<keyword evidence="1" id="KW-0812">Transmembrane</keyword>
<gene>
    <name evidence="2" type="ORF">BJG266_LOCUS17745</name>
    <name evidence="3" type="ORF">QVE165_LOCUS47758</name>
</gene>
<keyword evidence="1" id="KW-1133">Transmembrane helix</keyword>
<dbReference type="EMBL" id="CAJNOI010000088">
    <property type="protein sequence ID" value="CAF1035006.1"/>
    <property type="molecule type" value="Genomic_DNA"/>
</dbReference>
<dbReference type="Proteomes" id="UP000663832">
    <property type="component" value="Unassembled WGS sequence"/>
</dbReference>
<dbReference type="Proteomes" id="UP000663877">
    <property type="component" value="Unassembled WGS sequence"/>
</dbReference>
<feature type="transmembrane region" description="Helical" evidence="1">
    <location>
        <begin position="76"/>
        <end position="95"/>
    </location>
</feature>
<evidence type="ECO:0000313" key="3">
    <source>
        <dbReference type="EMBL" id="CAF1559239.1"/>
    </source>
</evidence>
<dbReference type="EMBL" id="CAJNOM010000769">
    <property type="protein sequence ID" value="CAF1559239.1"/>
    <property type="molecule type" value="Genomic_DNA"/>
</dbReference>
<evidence type="ECO:0000313" key="2">
    <source>
        <dbReference type="EMBL" id="CAF1035006.1"/>
    </source>
</evidence>
<sequence>MPPMSQNRYCSYFLNYEPSISTLIILICKLIIVTGLIIPIFSSHWARSPININHYAGYKNRCSVHVCTSDDLDPTWLVDLACVLGMINLFMEMIYNIINSFTAMNTDTTTIFQEIMFFLTFIVTDCEITFGIHILLYAYALPMGYAYQFFIFSIIFSLIDWGFSLKRFINEWPEEIYLPENEIAYHNNSTTVILAID</sequence>
<feature type="transmembrane region" description="Helical" evidence="1">
    <location>
        <begin position="20"/>
        <end position="41"/>
    </location>
</feature>
<organism evidence="3 4">
    <name type="scientific">Adineta steineri</name>
    <dbReference type="NCBI Taxonomy" id="433720"/>
    <lineage>
        <taxon>Eukaryota</taxon>
        <taxon>Metazoa</taxon>
        <taxon>Spiralia</taxon>
        <taxon>Gnathifera</taxon>
        <taxon>Rotifera</taxon>
        <taxon>Eurotatoria</taxon>
        <taxon>Bdelloidea</taxon>
        <taxon>Adinetida</taxon>
        <taxon>Adinetidae</taxon>
        <taxon>Adineta</taxon>
    </lineage>
</organism>
<protein>
    <submittedName>
        <fullName evidence="3">Uncharacterized protein</fullName>
    </submittedName>
</protein>
<proteinExistence type="predicted"/>
<evidence type="ECO:0000313" key="4">
    <source>
        <dbReference type="Proteomes" id="UP000663832"/>
    </source>
</evidence>
<keyword evidence="1" id="KW-0472">Membrane</keyword>
<feature type="transmembrane region" description="Helical" evidence="1">
    <location>
        <begin position="145"/>
        <end position="163"/>
    </location>
</feature>
<dbReference type="OrthoDB" id="10134481at2759"/>
<accession>A0A815XMF5</accession>
<reference evidence="3" key="1">
    <citation type="submission" date="2021-02" db="EMBL/GenBank/DDBJ databases">
        <authorList>
            <person name="Nowell W R."/>
        </authorList>
    </citation>
    <scope>NUCLEOTIDE SEQUENCE</scope>
</reference>
<feature type="transmembrane region" description="Helical" evidence="1">
    <location>
        <begin position="115"/>
        <end position="139"/>
    </location>
</feature>
<comment type="caution">
    <text evidence="3">The sequence shown here is derived from an EMBL/GenBank/DDBJ whole genome shotgun (WGS) entry which is preliminary data.</text>
</comment>
<name>A0A815XMF5_9BILA</name>
<dbReference type="AlphaFoldDB" id="A0A815XMF5"/>
<keyword evidence="4" id="KW-1185">Reference proteome</keyword>
<evidence type="ECO:0000256" key="1">
    <source>
        <dbReference type="SAM" id="Phobius"/>
    </source>
</evidence>